<comment type="caution">
    <text evidence="2">The sequence shown here is derived from an EMBL/GenBank/DDBJ whole genome shotgun (WGS) entry which is preliminary data.</text>
</comment>
<evidence type="ECO:0000313" key="3">
    <source>
        <dbReference type="Proteomes" id="UP001163823"/>
    </source>
</evidence>
<dbReference type="Proteomes" id="UP001163823">
    <property type="component" value="Chromosome 4"/>
</dbReference>
<feature type="region of interest" description="Disordered" evidence="1">
    <location>
        <begin position="39"/>
        <end position="68"/>
    </location>
</feature>
<name>A0AAD7VEH0_QUISA</name>
<sequence>MFGLEFMNRNRGSGRPEQRKVALQQILVEEIQKDEEVQKNVGSGKNFADMDTDEVHEQSLKLGKRLLG</sequence>
<keyword evidence="3" id="KW-1185">Reference proteome</keyword>
<dbReference type="AlphaFoldDB" id="A0AAD7VEH0"/>
<protein>
    <submittedName>
        <fullName evidence="2">Microfibrillar-associated protein 1-like</fullName>
    </submittedName>
</protein>
<accession>A0AAD7VEH0</accession>
<reference evidence="2" key="1">
    <citation type="journal article" date="2023" name="Science">
        <title>Elucidation of the pathway for biosynthesis of saponin adjuvants from the soapbark tree.</title>
        <authorList>
            <person name="Reed J."/>
            <person name="Orme A."/>
            <person name="El-Demerdash A."/>
            <person name="Owen C."/>
            <person name="Martin L.B.B."/>
            <person name="Misra R.C."/>
            <person name="Kikuchi S."/>
            <person name="Rejzek M."/>
            <person name="Martin A.C."/>
            <person name="Harkess A."/>
            <person name="Leebens-Mack J."/>
            <person name="Louveau T."/>
            <person name="Stephenson M.J."/>
            <person name="Osbourn A."/>
        </authorList>
    </citation>
    <scope>NUCLEOTIDE SEQUENCE</scope>
    <source>
        <strain evidence="2">S10</strain>
    </source>
</reference>
<organism evidence="2 3">
    <name type="scientific">Quillaja saponaria</name>
    <name type="common">Soap bark tree</name>
    <dbReference type="NCBI Taxonomy" id="32244"/>
    <lineage>
        <taxon>Eukaryota</taxon>
        <taxon>Viridiplantae</taxon>
        <taxon>Streptophyta</taxon>
        <taxon>Embryophyta</taxon>
        <taxon>Tracheophyta</taxon>
        <taxon>Spermatophyta</taxon>
        <taxon>Magnoliopsida</taxon>
        <taxon>eudicotyledons</taxon>
        <taxon>Gunneridae</taxon>
        <taxon>Pentapetalae</taxon>
        <taxon>rosids</taxon>
        <taxon>fabids</taxon>
        <taxon>Fabales</taxon>
        <taxon>Quillajaceae</taxon>
        <taxon>Quillaja</taxon>
    </lineage>
</organism>
<evidence type="ECO:0000256" key="1">
    <source>
        <dbReference type="SAM" id="MobiDB-lite"/>
    </source>
</evidence>
<evidence type="ECO:0000313" key="2">
    <source>
        <dbReference type="EMBL" id="KAJ7972580.1"/>
    </source>
</evidence>
<proteinExistence type="predicted"/>
<dbReference type="KEGG" id="qsa:O6P43_010446"/>
<dbReference type="EMBL" id="JARAOO010000004">
    <property type="protein sequence ID" value="KAJ7972580.1"/>
    <property type="molecule type" value="Genomic_DNA"/>
</dbReference>
<gene>
    <name evidence="2" type="ORF">O6P43_010446</name>
</gene>